<proteinExistence type="predicted"/>
<sequence>MLAIHDICRIVESGFPAFKCDCTPDTQGLLQIKVYEPVSGRVKLLLNGVSPKDLVTIRDISNFIGELRTEMSAGRRAFAG</sequence>
<dbReference type="OrthoDB" id="6993535at2"/>
<name>A0A0A6FCW0_9PSED</name>
<comment type="caution">
    <text evidence="1">The sequence shown here is derived from an EMBL/GenBank/DDBJ whole genome shotgun (WGS) entry which is preliminary data.</text>
</comment>
<organism evidence="1 2">
    <name type="scientific">Pseudomonas chlororaphis</name>
    <dbReference type="NCBI Taxonomy" id="587753"/>
    <lineage>
        <taxon>Bacteria</taxon>
        <taxon>Pseudomonadati</taxon>
        <taxon>Pseudomonadota</taxon>
        <taxon>Gammaproteobacteria</taxon>
        <taxon>Pseudomonadales</taxon>
        <taxon>Pseudomonadaceae</taxon>
        <taxon>Pseudomonas</taxon>
    </lineage>
</organism>
<dbReference type="EMBL" id="JSFK01000032">
    <property type="protein sequence ID" value="KHA70621.1"/>
    <property type="molecule type" value="Genomic_DNA"/>
</dbReference>
<evidence type="ECO:0008006" key="3">
    <source>
        <dbReference type="Google" id="ProtNLM"/>
    </source>
</evidence>
<protein>
    <recommendedName>
        <fullName evidence="3">DUF1652 domain-containing protein</fullName>
    </recommendedName>
</protein>
<dbReference type="AlphaFoldDB" id="A0A0A6FCW0"/>
<dbReference type="Proteomes" id="UP000030564">
    <property type="component" value="Unassembled WGS sequence"/>
</dbReference>
<dbReference type="InterPro" id="IPR012448">
    <property type="entry name" value="DUF1652"/>
</dbReference>
<gene>
    <name evidence="1" type="ORF">NZ35_24280</name>
</gene>
<dbReference type="Pfam" id="PF07865">
    <property type="entry name" value="DUF1652"/>
    <property type="match status" value="1"/>
</dbReference>
<reference evidence="1 2" key="1">
    <citation type="submission" date="2014-10" db="EMBL/GenBank/DDBJ databases">
        <title>Draft genome sequence of Pseudomonas chlororaphis EA105.</title>
        <authorList>
            <person name="McCully L.M."/>
            <person name="Bitzer A.S."/>
            <person name="Spence C."/>
            <person name="Bais H."/>
            <person name="Silby M.W."/>
        </authorList>
    </citation>
    <scope>NUCLEOTIDE SEQUENCE [LARGE SCALE GENOMIC DNA]</scope>
    <source>
        <strain evidence="1 2">EA105</strain>
    </source>
</reference>
<dbReference type="PATRIC" id="fig|587753.9.peg.4056"/>
<evidence type="ECO:0000313" key="2">
    <source>
        <dbReference type="Proteomes" id="UP000030564"/>
    </source>
</evidence>
<accession>A0A0A6FCW0</accession>
<evidence type="ECO:0000313" key="1">
    <source>
        <dbReference type="EMBL" id="KHA70621.1"/>
    </source>
</evidence>